<accession>A0A418PMZ9</accession>
<keyword evidence="2" id="KW-1185">Reference proteome</keyword>
<proteinExistence type="predicted"/>
<dbReference type="RefSeq" id="WP_119479064.1">
    <property type="nucleotide sequence ID" value="NZ_QXML01000010.1"/>
</dbReference>
<evidence type="ECO:0000313" key="2">
    <source>
        <dbReference type="Proteomes" id="UP000283522"/>
    </source>
</evidence>
<dbReference type="AlphaFoldDB" id="A0A418PMZ9"/>
<organism evidence="1 2">
    <name type="scientific">Algoriphagus lacus</name>
    <dbReference type="NCBI Taxonomy" id="2056311"/>
    <lineage>
        <taxon>Bacteria</taxon>
        <taxon>Pseudomonadati</taxon>
        <taxon>Bacteroidota</taxon>
        <taxon>Cytophagia</taxon>
        <taxon>Cytophagales</taxon>
        <taxon>Cyclobacteriaceae</taxon>
        <taxon>Algoriphagus</taxon>
    </lineage>
</organism>
<comment type="caution">
    <text evidence="1">The sequence shown here is derived from an EMBL/GenBank/DDBJ whole genome shotgun (WGS) entry which is preliminary data.</text>
</comment>
<sequence>MLKKRCVIYAKDIQRITGRSERYSHEVLKKIRNLVDKEKGQFVTVAEFSAFSGIPEEELQEYLY</sequence>
<name>A0A418PMZ9_9BACT</name>
<protein>
    <submittedName>
        <fullName evidence="1">Uncharacterized protein</fullName>
    </submittedName>
</protein>
<reference evidence="1 2" key="1">
    <citation type="submission" date="2018-09" db="EMBL/GenBank/DDBJ databases">
        <authorList>
            <person name="Wang X."/>
            <person name="Du Z."/>
        </authorList>
    </citation>
    <scope>NUCLEOTIDE SEQUENCE [LARGE SCALE GENOMIC DNA]</scope>
    <source>
        <strain evidence="1 2">N3</strain>
    </source>
</reference>
<evidence type="ECO:0000313" key="1">
    <source>
        <dbReference type="EMBL" id="RIW13111.1"/>
    </source>
</evidence>
<gene>
    <name evidence="1" type="ORF">D0X99_17010</name>
</gene>
<dbReference type="OrthoDB" id="711499at2"/>
<dbReference type="EMBL" id="QXML01000010">
    <property type="protein sequence ID" value="RIW13111.1"/>
    <property type="molecule type" value="Genomic_DNA"/>
</dbReference>
<dbReference type="Proteomes" id="UP000283522">
    <property type="component" value="Unassembled WGS sequence"/>
</dbReference>